<evidence type="ECO:0000313" key="4">
    <source>
        <dbReference type="Proteomes" id="UP001151760"/>
    </source>
</evidence>
<organism evidence="3 4">
    <name type="scientific">Tanacetum coccineum</name>
    <dbReference type="NCBI Taxonomy" id="301880"/>
    <lineage>
        <taxon>Eukaryota</taxon>
        <taxon>Viridiplantae</taxon>
        <taxon>Streptophyta</taxon>
        <taxon>Embryophyta</taxon>
        <taxon>Tracheophyta</taxon>
        <taxon>Spermatophyta</taxon>
        <taxon>Magnoliopsida</taxon>
        <taxon>eudicotyledons</taxon>
        <taxon>Gunneridae</taxon>
        <taxon>Pentapetalae</taxon>
        <taxon>asterids</taxon>
        <taxon>campanulids</taxon>
        <taxon>Asterales</taxon>
        <taxon>Asteraceae</taxon>
        <taxon>Asteroideae</taxon>
        <taxon>Anthemideae</taxon>
        <taxon>Anthemidinae</taxon>
        <taxon>Tanacetum</taxon>
    </lineage>
</organism>
<feature type="domain" description="Reverse transcriptase Ty1/copia-type" evidence="2">
    <location>
        <begin position="16"/>
        <end position="105"/>
    </location>
</feature>
<proteinExistence type="predicted"/>
<gene>
    <name evidence="3" type="ORF">Tco_0974711</name>
</gene>
<evidence type="ECO:0000313" key="3">
    <source>
        <dbReference type="EMBL" id="GJT48554.1"/>
    </source>
</evidence>
<name>A0ABQ5ECB1_9ASTR</name>
<keyword evidence="4" id="KW-1185">Reference proteome</keyword>
<keyword evidence="1" id="KW-1133">Transmembrane helix</keyword>
<evidence type="ECO:0000256" key="1">
    <source>
        <dbReference type="SAM" id="Phobius"/>
    </source>
</evidence>
<accession>A0ABQ5ECB1</accession>
<dbReference type="EMBL" id="BQNB010016164">
    <property type="protein sequence ID" value="GJT48554.1"/>
    <property type="molecule type" value="Genomic_DNA"/>
</dbReference>
<reference evidence="3" key="1">
    <citation type="journal article" date="2022" name="Int. J. Mol. Sci.">
        <title>Draft Genome of Tanacetum Coccineum: Genomic Comparison of Closely Related Tanacetum-Family Plants.</title>
        <authorList>
            <person name="Yamashiro T."/>
            <person name="Shiraishi A."/>
            <person name="Nakayama K."/>
            <person name="Satake H."/>
        </authorList>
    </citation>
    <scope>NUCLEOTIDE SEQUENCE</scope>
</reference>
<dbReference type="Proteomes" id="UP001151760">
    <property type="component" value="Unassembled WGS sequence"/>
</dbReference>
<evidence type="ECO:0000259" key="2">
    <source>
        <dbReference type="Pfam" id="PF07727"/>
    </source>
</evidence>
<sequence length="106" mass="12306">MGNLHGINDAIKVTLFDVITRLEAIRIFLVYAAYMGFVVYKIDANSAFLNGKLSKEVYVQHPHGFESSEFRNYVCKLEKALYGLKLTPRAWYETLSKFLIKHKFVR</sequence>
<keyword evidence="1" id="KW-0472">Membrane</keyword>
<keyword evidence="1" id="KW-0812">Transmembrane</keyword>
<dbReference type="Pfam" id="PF07727">
    <property type="entry name" value="RVT_2"/>
    <property type="match status" value="1"/>
</dbReference>
<protein>
    <submittedName>
        <fullName evidence="3">Retrovirus-related pol polyprotein from transposon TNT 1-94</fullName>
    </submittedName>
</protein>
<feature type="non-terminal residue" evidence="3">
    <location>
        <position position="106"/>
    </location>
</feature>
<comment type="caution">
    <text evidence="3">The sequence shown here is derived from an EMBL/GenBank/DDBJ whole genome shotgun (WGS) entry which is preliminary data.</text>
</comment>
<reference evidence="3" key="2">
    <citation type="submission" date="2022-01" db="EMBL/GenBank/DDBJ databases">
        <authorList>
            <person name="Yamashiro T."/>
            <person name="Shiraishi A."/>
            <person name="Satake H."/>
            <person name="Nakayama K."/>
        </authorList>
    </citation>
    <scope>NUCLEOTIDE SEQUENCE</scope>
</reference>
<feature type="transmembrane region" description="Helical" evidence="1">
    <location>
        <begin position="24"/>
        <end position="42"/>
    </location>
</feature>
<dbReference type="InterPro" id="IPR013103">
    <property type="entry name" value="RVT_2"/>
</dbReference>